<name>A0A1X7UET3_AMPQE</name>
<dbReference type="InParanoid" id="A0A1X7UET3"/>
<dbReference type="GO" id="GO:0016787">
    <property type="term" value="F:hydrolase activity"/>
    <property type="evidence" value="ECO:0007669"/>
    <property type="project" value="InterPro"/>
</dbReference>
<protein>
    <submittedName>
        <fullName evidence="2">Uncharacterized protein</fullName>
    </submittedName>
</protein>
<dbReference type="Gene3D" id="3.40.140.10">
    <property type="entry name" value="Cytidine Deaminase, domain 2"/>
    <property type="match status" value="1"/>
</dbReference>
<feature type="transmembrane region" description="Helical" evidence="1">
    <location>
        <begin position="27"/>
        <end position="45"/>
    </location>
</feature>
<reference evidence="2" key="1">
    <citation type="submission" date="2017-05" db="UniProtKB">
        <authorList>
            <consortium name="EnsemblMetazoa"/>
        </authorList>
    </citation>
    <scope>IDENTIFICATION</scope>
</reference>
<evidence type="ECO:0000313" key="2">
    <source>
        <dbReference type="EnsemblMetazoa" id="Aqu2.1.26145_001"/>
    </source>
</evidence>
<proteinExistence type="predicted"/>
<dbReference type="SUPFAM" id="SSF53927">
    <property type="entry name" value="Cytidine deaminase-like"/>
    <property type="match status" value="1"/>
</dbReference>
<accession>A0A1X7UET3</accession>
<dbReference type="Pfam" id="PF18771">
    <property type="entry name" value="APOBEC3"/>
    <property type="match status" value="1"/>
</dbReference>
<dbReference type="InterPro" id="IPR041512">
    <property type="entry name" value="APOBEC3H"/>
</dbReference>
<organism evidence="2">
    <name type="scientific">Amphimedon queenslandica</name>
    <name type="common">Sponge</name>
    <dbReference type="NCBI Taxonomy" id="400682"/>
    <lineage>
        <taxon>Eukaryota</taxon>
        <taxon>Metazoa</taxon>
        <taxon>Porifera</taxon>
        <taxon>Demospongiae</taxon>
        <taxon>Heteroscleromorpha</taxon>
        <taxon>Haplosclerida</taxon>
        <taxon>Niphatidae</taxon>
        <taxon>Amphimedon</taxon>
    </lineage>
</organism>
<dbReference type="OrthoDB" id="8841220at2759"/>
<keyword evidence="1" id="KW-1133">Transmembrane helix</keyword>
<keyword evidence="1" id="KW-0812">Transmembrane</keyword>
<keyword evidence="1" id="KW-0472">Membrane</keyword>
<evidence type="ECO:0000256" key="1">
    <source>
        <dbReference type="SAM" id="Phobius"/>
    </source>
</evidence>
<dbReference type="GO" id="GO:0008270">
    <property type="term" value="F:zinc ion binding"/>
    <property type="evidence" value="ECO:0007669"/>
    <property type="project" value="InterPro"/>
</dbReference>
<dbReference type="EnsemblMetazoa" id="Aqu2.1.26145_001">
    <property type="protein sequence ID" value="Aqu2.1.26145_001"/>
    <property type="gene ID" value="Aqu2.1.26145"/>
</dbReference>
<sequence>MDEGWLFLFLIVLIANGCIIYSPGILIPYMIVTIASILIFVSYYFPQAFDIVYDCICDLCIEENQFGRVYESALPYDSLGNAAEDAFSQRGTLLRTDDGRIYWSTPFKHAEQVFIRKTKYKDISHIKTIWIKNSPCCWCADQLIDHFDLVPNKPTVYIGKIWRGAYGDARANKEGLRKMERNGFKLLVWEDDKNKEAYETREYLRNIDI</sequence>
<dbReference type="InterPro" id="IPR016192">
    <property type="entry name" value="APOBEC/CMP_deaminase_Zn-bd"/>
</dbReference>
<dbReference type="AlphaFoldDB" id="A0A1X7UET3"/>
<dbReference type="InterPro" id="IPR016193">
    <property type="entry name" value="Cytidine_deaminase-like"/>
</dbReference>
<dbReference type="PROSITE" id="PS00903">
    <property type="entry name" value="CYT_DCMP_DEAMINASES_1"/>
    <property type="match status" value="1"/>
</dbReference>